<feature type="transmembrane region" description="Helical" evidence="1">
    <location>
        <begin position="39"/>
        <end position="58"/>
    </location>
</feature>
<feature type="transmembrane region" description="Helical" evidence="1">
    <location>
        <begin position="104"/>
        <end position="124"/>
    </location>
</feature>
<feature type="transmembrane region" description="Helical" evidence="1">
    <location>
        <begin position="70"/>
        <end position="92"/>
    </location>
</feature>
<dbReference type="Pfam" id="PF15125">
    <property type="entry name" value="TMEM238"/>
    <property type="match status" value="1"/>
</dbReference>
<accession>A0A4V6ASY8</accession>
<keyword evidence="1" id="KW-0472">Membrane</keyword>
<organism evidence="2 3">
    <name type="scientific">Collichthys lucidus</name>
    <name type="common">Big head croaker</name>
    <name type="synonym">Sciaena lucida</name>
    <dbReference type="NCBI Taxonomy" id="240159"/>
    <lineage>
        <taxon>Eukaryota</taxon>
        <taxon>Metazoa</taxon>
        <taxon>Chordata</taxon>
        <taxon>Craniata</taxon>
        <taxon>Vertebrata</taxon>
        <taxon>Euteleostomi</taxon>
        <taxon>Actinopterygii</taxon>
        <taxon>Neopterygii</taxon>
        <taxon>Teleostei</taxon>
        <taxon>Neoteleostei</taxon>
        <taxon>Acanthomorphata</taxon>
        <taxon>Eupercaria</taxon>
        <taxon>Sciaenidae</taxon>
        <taxon>Collichthys</taxon>
    </lineage>
</organism>
<dbReference type="Proteomes" id="UP000298787">
    <property type="component" value="Chromosome 21"/>
</dbReference>
<keyword evidence="3" id="KW-1185">Reference proteome</keyword>
<sequence length="233" mass="25914">MEAIGETSFPDDYGSQSLYPDPHTGAAVGQSWAYLHKPIIVMVMGSLMSAAGGLIFLLQSLGVTEASSSVASACLSIGLMFVVMGVVWIPILKEKRRRKRHVNICTVFHDILGVFIMMVGVFGGLVVHDLFIYAGALIIFLSLIWWVFWYSGNIDVPPEDLEDDVGMMKLRNRKLSRVVRNMSDRLSSRIRNSFRKNTPTGNNRPRTDVPLSTIFDNAMASSSKELQRETLSI</sequence>
<dbReference type="EMBL" id="CM014098">
    <property type="protein sequence ID" value="TKS90082.1"/>
    <property type="molecule type" value="Genomic_DNA"/>
</dbReference>
<dbReference type="PANTHER" id="PTHR28613:SF9">
    <property type="entry name" value="TRANSMEMBRANE PROTEIN 238"/>
    <property type="match status" value="1"/>
</dbReference>
<dbReference type="PANTHER" id="PTHR28613">
    <property type="entry name" value="SI:CH211-232M10.4-RELATED"/>
    <property type="match status" value="1"/>
</dbReference>
<protein>
    <submittedName>
        <fullName evidence="2">Transmembrane protein 238</fullName>
    </submittedName>
</protein>
<proteinExistence type="predicted"/>
<name>A0A4V6ASY8_COLLU</name>
<dbReference type="InterPro" id="IPR029365">
    <property type="entry name" value="TMEM238"/>
</dbReference>
<gene>
    <name evidence="2" type="ORF">D9C73_024212</name>
</gene>
<evidence type="ECO:0000256" key="1">
    <source>
        <dbReference type="SAM" id="Phobius"/>
    </source>
</evidence>
<reference evidence="2 3" key="1">
    <citation type="submission" date="2019-01" db="EMBL/GenBank/DDBJ databases">
        <title>Genome Assembly of Collichthys lucidus.</title>
        <authorList>
            <person name="Cai M."/>
            <person name="Xiao S."/>
        </authorList>
    </citation>
    <scope>NUCLEOTIDE SEQUENCE [LARGE SCALE GENOMIC DNA]</scope>
    <source>
        <strain evidence="2">JT15FE1705JMU</strain>
        <tissue evidence="2">Muscle</tissue>
    </source>
</reference>
<dbReference type="AlphaFoldDB" id="A0A4V6ASY8"/>
<feature type="transmembrane region" description="Helical" evidence="1">
    <location>
        <begin position="130"/>
        <end position="149"/>
    </location>
</feature>
<evidence type="ECO:0000313" key="2">
    <source>
        <dbReference type="EMBL" id="TKS90082.1"/>
    </source>
</evidence>
<keyword evidence="1 2" id="KW-0812">Transmembrane</keyword>
<dbReference type="STRING" id="240159.A0A4V6ASY8"/>
<keyword evidence="1" id="KW-1133">Transmembrane helix</keyword>
<evidence type="ECO:0000313" key="3">
    <source>
        <dbReference type="Proteomes" id="UP000298787"/>
    </source>
</evidence>